<evidence type="ECO:0008006" key="8">
    <source>
        <dbReference type="Google" id="ProtNLM"/>
    </source>
</evidence>
<dbReference type="Gramene" id="Psat07G0648500-T1">
    <property type="protein sequence ID" value="KAI5391695.1"/>
    <property type="gene ID" value="KIW84_076485"/>
</dbReference>
<dbReference type="EMBL" id="JAMSHJ010000007">
    <property type="protein sequence ID" value="KAI5391695.1"/>
    <property type="molecule type" value="Genomic_DNA"/>
</dbReference>
<feature type="non-terminal residue" evidence="6">
    <location>
        <position position="199"/>
    </location>
</feature>
<protein>
    <recommendedName>
        <fullName evidence="8">Tetraspanin family protein</fullName>
    </recommendedName>
</protein>
<name>A0A9D4VWX1_PEA</name>
<evidence type="ECO:0000256" key="5">
    <source>
        <dbReference type="SAM" id="Phobius"/>
    </source>
</evidence>
<accession>A0A9D4VWX1</accession>
<dbReference type="Proteomes" id="UP001058974">
    <property type="component" value="Chromosome 7"/>
</dbReference>
<keyword evidence="3 5" id="KW-1133">Transmembrane helix</keyword>
<evidence type="ECO:0000256" key="3">
    <source>
        <dbReference type="ARBA" id="ARBA00022989"/>
    </source>
</evidence>
<dbReference type="Pfam" id="PF00335">
    <property type="entry name" value="Tetraspanin"/>
    <property type="match status" value="1"/>
</dbReference>
<evidence type="ECO:0000256" key="2">
    <source>
        <dbReference type="ARBA" id="ARBA00022692"/>
    </source>
</evidence>
<evidence type="ECO:0000256" key="4">
    <source>
        <dbReference type="ARBA" id="ARBA00023136"/>
    </source>
</evidence>
<dbReference type="AlphaFoldDB" id="A0A9D4VWX1"/>
<dbReference type="PRINTS" id="PR00259">
    <property type="entry name" value="TMFOUR"/>
</dbReference>
<keyword evidence="4 5" id="KW-0472">Membrane</keyword>
<comment type="subcellular location">
    <subcellularLocation>
        <location evidence="1">Membrane</location>
        <topology evidence="1">Multi-pass membrane protein</topology>
    </subcellularLocation>
</comment>
<feature type="transmembrane region" description="Helical" evidence="5">
    <location>
        <begin position="79"/>
        <end position="102"/>
    </location>
</feature>
<keyword evidence="7" id="KW-1185">Reference proteome</keyword>
<evidence type="ECO:0000313" key="6">
    <source>
        <dbReference type="EMBL" id="KAI5391695.1"/>
    </source>
</evidence>
<proteinExistence type="predicted"/>
<organism evidence="6 7">
    <name type="scientific">Pisum sativum</name>
    <name type="common">Garden pea</name>
    <name type="synonym">Lathyrus oleraceus</name>
    <dbReference type="NCBI Taxonomy" id="3888"/>
    <lineage>
        <taxon>Eukaryota</taxon>
        <taxon>Viridiplantae</taxon>
        <taxon>Streptophyta</taxon>
        <taxon>Embryophyta</taxon>
        <taxon>Tracheophyta</taxon>
        <taxon>Spermatophyta</taxon>
        <taxon>Magnoliopsida</taxon>
        <taxon>eudicotyledons</taxon>
        <taxon>Gunneridae</taxon>
        <taxon>Pentapetalae</taxon>
        <taxon>rosids</taxon>
        <taxon>fabids</taxon>
        <taxon>Fabales</taxon>
        <taxon>Fabaceae</taxon>
        <taxon>Papilionoideae</taxon>
        <taxon>50 kb inversion clade</taxon>
        <taxon>NPAAA clade</taxon>
        <taxon>Hologalegina</taxon>
        <taxon>IRL clade</taxon>
        <taxon>Fabeae</taxon>
        <taxon>Lathyrus</taxon>
    </lineage>
</organism>
<feature type="transmembrane region" description="Helical" evidence="5">
    <location>
        <begin position="48"/>
        <end position="67"/>
    </location>
</feature>
<dbReference type="InterPro" id="IPR018499">
    <property type="entry name" value="Tetraspanin/Peripherin"/>
</dbReference>
<feature type="transmembrane region" description="Helical" evidence="5">
    <location>
        <begin position="9"/>
        <end position="28"/>
    </location>
</feature>
<sequence length="199" mass="22541">MAKRPFFEFILQVINLVLSVLGLGTLGYGFVCFFKSKQSTPNEVHKSLIIYVTIGVGAIFIIVSCLGSIGTATRSPCCLITYCVFLVPLIISELGIALLIFFDHSWKKVIIDGINEDYFTVYKFVNHHWNVIKWIALGVFILQVIALVLAIYLQCVFNRAKYATRDVYYRQNPRKYNYDRLGTPTPTRSITLPKLTGVS</sequence>
<evidence type="ECO:0000313" key="7">
    <source>
        <dbReference type="Proteomes" id="UP001058974"/>
    </source>
</evidence>
<dbReference type="GO" id="GO:0016020">
    <property type="term" value="C:membrane"/>
    <property type="evidence" value="ECO:0007669"/>
    <property type="project" value="UniProtKB-SubCell"/>
</dbReference>
<gene>
    <name evidence="6" type="ORF">KIW84_076485</name>
</gene>
<reference evidence="6 7" key="1">
    <citation type="journal article" date="2022" name="Nat. Genet.">
        <title>Improved pea reference genome and pan-genome highlight genomic features and evolutionary characteristics.</title>
        <authorList>
            <person name="Yang T."/>
            <person name="Liu R."/>
            <person name="Luo Y."/>
            <person name="Hu S."/>
            <person name="Wang D."/>
            <person name="Wang C."/>
            <person name="Pandey M.K."/>
            <person name="Ge S."/>
            <person name="Xu Q."/>
            <person name="Li N."/>
            <person name="Li G."/>
            <person name="Huang Y."/>
            <person name="Saxena R.K."/>
            <person name="Ji Y."/>
            <person name="Li M."/>
            <person name="Yan X."/>
            <person name="He Y."/>
            <person name="Liu Y."/>
            <person name="Wang X."/>
            <person name="Xiang C."/>
            <person name="Varshney R.K."/>
            <person name="Ding H."/>
            <person name="Gao S."/>
            <person name="Zong X."/>
        </authorList>
    </citation>
    <scope>NUCLEOTIDE SEQUENCE [LARGE SCALE GENOMIC DNA]</scope>
    <source>
        <strain evidence="6 7">cv. Zhongwan 6</strain>
    </source>
</reference>
<evidence type="ECO:0000256" key="1">
    <source>
        <dbReference type="ARBA" id="ARBA00004141"/>
    </source>
</evidence>
<feature type="transmembrane region" description="Helical" evidence="5">
    <location>
        <begin position="131"/>
        <end position="153"/>
    </location>
</feature>
<keyword evidence="2 5" id="KW-0812">Transmembrane</keyword>
<comment type="caution">
    <text evidence="6">The sequence shown here is derived from an EMBL/GenBank/DDBJ whole genome shotgun (WGS) entry which is preliminary data.</text>
</comment>